<gene>
    <name evidence="3" type="ORF">CCMP2556_LOCUS38204</name>
</gene>
<proteinExistence type="predicted"/>
<evidence type="ECO:0000256" key="2">
    <source>
        <dbReference type="SAM" id="Phobius"/>
    </source>
</evidence>
<dbReference type="EMBL" id="CAXAMN010023417">
    <property type="protein sequence ID" value="CAK9077474.1"/>
    <property type="molecule type" value="Genomic_DNA"/>
</dbReference>
<name>A0ABP0PNP1_9DINO</name>
<feature type="compositionally biased region" description="Acidic residues" evidence="1">
    <location>
        <begin position="231"/>
        <end position="245"/>
    </location>
</feature>
<feature type="region of interest" description="Disordered" evidence="1">
    <location>
        <begin position="215"/>
        <end position="253"/>
    </location>
</feature>
<keyword evidence="2" id="KW-1133">Transmembrane helix</keyword>
<reference evidence="3 4" key="1">
    <citation type="submission" date="2024-02" db="EMBL/GenBank/DDBJ databases">
        <authorList>
            <person name="Chen Y."/>
            <person name="Shah S."/>
            <person name="Dougan E. K."/>
            <person name="Thang M."/>
            <person name="Chan C."/>
        </authorList>
    </citation>
    <scope>NUCLEOTIDE SEQUENCE [LARGE SCALE GENOMIC DNA]</scope>
</reference>
<organism evidence="3 4">
    <name type="scientific">Durusdinium trenchii</name>
    <dbReference type="NCBI Taxonomy" id="1381693"/>
    <lineage>
        <taxon>Eukaryota</taxon>
        <taxon>Sar</taxon>
        <taxon>Alveolata</taxon>
        <taxon>Dinophyceae</taxon>
        <taxon>Suessiales</taxon>
        <taxon>Symbiodiniaceae</taxon>
        <taxon>Durusdinium</taxon>
    </lineage>
</organism>
<protein>
    <submittedName>
        <fullName evidence="3">Uncharacterized protein</fullName>
    </submittedName>
</protein>
<keyword evidence="4" id="KW-1185">Reference proteome</keyword>
<feature type="region of interest" description="Disordered" evidence="1">
    <location>
        <begin position="177"/>
        <end position="198"/>
    </location>
</feature>
<comment type="caution">
    <text evidence="3">The sequence shown here is derived from an EMBL/GenBank/DDBJ whole genome shotgun (WGS) entry which is preliminary data.</text>
</comment>
<evidence type="ECO:0000256" key="1">
    <source>
        <dbReference type="SAM" id="MobiDB-lite"/>
    </source>
</evidence>
<sequence length="677" mass="73521">MEVGAKEKEKPAGETTPCDAASKVWVPERVETVLAQAMSFAEFRDRRQFLFLHLFSGVKDTLAEALSEERARNKLRFRAVSLDAKVDPELDPSTVRAVKEIEGDVLLGEFDFVHAAPPSGTFVPDCECRSTLAAKEGCKAKACVGALRYLWRNSPEGSHYPNVAELKELLVASPLQGRKRMPAEPPVQDIDEGGPFGSEEGGAFVVGIEGDEDEGMVEEATPATNAGSASEDGDEESGYEADEAGAEPSESETQALLRAPTLRLGEDECNEDASDFMHFYTIHGFVQQEDGVEEKKHPMLEDYMLHCRNALQIFGPMLFDMVASGSKRAGCQDAFDLMQMDSQAVDEDGGSCTKTPACKKPRLADEVKKELELTPPPVLGKQSAKVVSKLKKQERREAARKKGSAAPDALEDGSLGEKAIEVLCRARAYVVKKVVDGHSKPVGSQISRAKRSGPVTAWGVIATLVSMIFSVDTLDFSKPLDHLELFAGQMSVTRAELEAGRSAAAMDLVLGGSEMDLATNAGFSNAVYKACTLREGGAALVAPVCSSWVFMSRGSTKRSDSCPMGDLNSPAVRLGNLLTARTIVILMILAAQGVWFALEQPSSSLMEKHVLFQRLVGLVSIRRMSIMMGDFAGPTLKPTWLYSSNLARSYVYIHIYLSSLLFIDLLVSLYIYILIPP</sequence>
<evidence type="ECO:0000313" key="4">
    <source>
        <dbReference type="Proteomes" id="UP001642484"/>
    </source>
</evidence>
<keyword evidence="2" id="KW-0812">Transmembrane</keyword>
<dbReference type="Proteomes" id="UP001642484">
    <property type="component" value="Unassembled WGS sequence"/>
</dbReference>
<keyword evidence="2" id="KW-0472">Membrane</keyword>
<feature type="transmembrane region" description="Helical" evidence="2">
    <location>
        <begin position="649"/>
        <end position="675"/>
    </location>
</feature>
<evidence type="ECO:0000313" key="3">
    <source>
        <dbReference type="EMBL" id="CAK9077474.1"/>
    </source>
</evidence>
<accession>A0ABP0PNP1</accession>
<feature type="transmembrane region" description="Helical" evidence="2">
    <location>
        <begin position="578"/>
        <end position="598"/>
    </location>
</feature>